<dbReference type="EMBL" id="CP058496">
    <property type="protein sequence ID" value="WHO15173.1"/>
    <property type="molecule type" value="Genomic_DNA"/>
</dbReference>
<sequence length="531" mass="61296">MRIKDFKSNLKLVIDGDDNWAFSNEIDIEYHAINFSKITLHNVIHKSILNEGLHFDNHPYLSKLNTLALATLYSDNKPIFTGIINSQGRYSLRPNAVKDKSIEIVDIRLFINRITPPGLTFINIHPAQALDELIEAMDEPKIKKGNVNFTDTAPIIAYDTTSKSPYSILKEIIATQTRSFLYFSQDDQGNLTINFASENDFKQRSAIEINHSNWDQHKIIDIKLEENIDGYYNKIRLESDNITSTMPTQEIFAPSGNSKSIWLSDPFGKLPLFGDPIFKNYYYTTDNPFEHIPLIIVSKKEYTLGKNCHLYYEQGSKELVFSDKFEHWNMVFNISYYSIDKRAITVENTAEIERVNKLSTFKGELFKFERFNDISDLNDLVRQASNLLMLNSKPRKEIKLITASPFLELGDVLNLNFNDFIFDGHYIVQGFNAKIKGNNDSILITYHLRNSLNSDTLINLYDPQTFKINPLILDRDEFVVHKYADLTIGPTLWYYPNKTIDKESIGADNLSTEWTSGRLSINEMQTYKVFK</sequence>
<reference evidence="1 2" key="1">
    <citation type="journal article" date="2020" name="Vet. Res.">
        <title>Phylogenomic analysis of Mycoplasma bovis from Belgian veal, dairy and beef herds.</title>
        <authorList>
            <person name="Bokma J."/>
            <person name="Vereecke N."/>
            <person name="De Bleecker K."/>
            <person name="Callens J."/>
            <person name="Ribbens S."/>
            <person name="Nauwynck H."/>
            <person name="Haesebrouck F."/>
            <person name="Theuns S."/>
            <person name="Boyen F."/>
            <person name="Pardon B."/>
        </authorList>
    </citation>
    <scope>NUCLEOTIDE SEQUENCE [LARGE SCALE GENOMIC DNA]</scope>
    <source>
        <strain evidence="1 2">Mb222</strain>
    </source>
</reference>
<proteinExistence type="predicted"/>
<name>A0ABY8RYJ2_MYCBV</name>
<dbReference type="Proteomes" id="UP000596039">
    <property type="component" value="Chromosome"/>
</dbReference>
<organism evidence="1 2">
    <name type="scientific">Mycoplasmopsis bovis</name>
    <name type="common">Mycoplasma bovis</name>
    <dbReference type="NCBI Taxonomy" id="28903"/>
    <lineage>
        <taxon>Bacteria</taxon>
        <taxon>Bacillati</taxon>
        <taxon>Mycoplasmatota</taxon>
        <taxon>Mycoplasmoidales</taxon>
        <taxon>Metamycoplasmataceae</taxon>
        <taxon>Mycoplasmopsis</taxon>
    </lineage>
</organism>
<evidence type="ECO:0000313" key="1">
    <source>
        <dbReference type="EMBL" id="WHO15173.1"/>
    </source>
</evidence>
<dbReference type="RefSeq" id="WP_283635274.1">
    <property type="nucleotide sequence ID" value="NZ_CP058448.1"/>
</dbReference>
<evidence type="ECO:0000313" key="2">
    <source>
        <dbReference type="Proteomes" id="UP000596039"/>
    </source>
</evidence>
<gene>
    <name evidence="1" type="ORF">HYD69_04205</name>
</gene>
<keyword evidence="2" id="KW-1185">Reference proteome</keyword>
<protein>
    <submittedName>
        <fullName evidence="1">Uncharacterized protein</fullName>
    </submittedName>
</protein>
<accession>A0ABY8RYJ2</accession>